<evidence type="ECO:0000313" key="2">
    <source>
        <dbReference type="EMBL" id="OLF14916.1"/>
    </source>
</evidence>
<dbReference type="AlphaFoldDB" id="A0A1Q8CKP7"/>
<evidence type="ECO:0000256" key="1">
    <source>
        <dbReference type="ARBA" id="ARBA00023002"/>
    </source>
</evidence>
<evidence type="ECO:0008006" key="4">
    <source>
        <dbReference type="Google" id="ProtNLM"/>
    </source>
</evidence>
<accession>A0A1Q8CKP7</accession>
<dbReference type="RefSeq" id="WP_075128110.1">
    <property type="nucleotide sequence ID" value="NZ_MSIE01000047.1"/>
</dbReference>
<dbReference type="Proteomes" id="UP000185596">
    <property type="component" value="Unassembled WGS sequence"/>
</dbReference>
<dbReference type="GO" id="GO:0016491">
    <property type="term" value="F:oxidoreductase activity"/>
    <property type="evidence" value="ECO:0007669"/>
    <property type="project" value="UniProtKB-KW"/>
</dbReference>
<dbReference type="InterPro" id="IPR025337">
    <property type="entry name" value="Questin_oxidase-like"/>
</dbReference>
<evidence type="ECO:0000313" key="3">
    <source>
        <dbReference type="Proteomes" id="UP000185596"/>
    </source>
</evidence>
<gene>
    <name evidence="2" type="ORF">BU204_24570</name>
</gene>
<keyword evidence="1" id="KW-0560">Oxidoreductase</keyword>
<proteinExistence type="predicted"/>
<sequence>MTFNAVLDEAYQRLHGKGPEFGGDEEGNHGLTNHGPMAVEVMVRRGLDLDVHRWLDRYLDRLTELPDGVQRITADTWRAALGDPRRIGDWTAYFLQQVAERPWRQVLTTWWPRLLAGIVAGSTHGVIRVGHAVRALRAVDQDHVAAAELAHGLAFWAARWRALPGIAAPAGVLPARAALAGVPRLAEQSGVIAHRLNRLAELPGWPAALAALRPVARAADVPDRLADLVRAAVLGYLRHGRASPVLLVHTATAPNAVRHILPVLPVPMWTPSFAAVWHASAAITAAYAPTRAEPLSAPTIGGDPAVTVLDQAARHGDEHVIKFADTVLDVFEHNGDPDVLAAALLASRLIPSP</sequence>
<dbReference type="OrthoDB" id="6396144at2"/>
<dbReference type="Pfam" id="PF14027">
    <property type="entry name" value="Questin_oxidase"/>
    <property type="match status" value="1"/>
</dbReference>
<protein>
    <recommendedName>
        <fullName evidence="4">DUF4243 domain-containing protein</fullName>
    </recommendedName>
</protein>
<dbReference type="EMBL" id="MSIE01000047">
    <property type="protein sequence ID" value="OLF14916.1"/>
    <property type="molecule type" value="Genomic_DNA"/>
</dbReference>
<comment type="caution">
    <text evidence="2">The sequence shown here is derived from an EMBL/GenBank/DDBJ whole genome shotgun (WGS) entry which is preliminary data.</text>
</comment>
<dbReference type="STRING" id="1912961.BU204_24570"/>
<reference evidence="2 3" key="1">
    <citation type="submission" date="2016-12" db="EMBL/GenBank/DDBJ databases">
        <title>The draft genome sequence of Actinophytocola sp. 11-183.</title>
        <authorList>
            <person name="Wang W."/>
            <person name="Yuan L."/>
        </authorList>
    </citation>
    <scope>NUCLEOTIDE SEQUENCE [LARGE SCALE GENOMIC DNA]</scope>
    <source>
        <strain evidence="2 3">11-183</strain>
    </source>
</reference>
<name>A0A1Q8CKP7_9PSEU</name>
<keyword evidence="3" id="KW-1185">Reference proteome</keyword>
<organism evidence="2 3">
    <name type="scientific">Actinophytocola xanthii</name>
    <dbReference type="NCBI Taxonomy" id="1912961"/>
    <lineage>
        <taxon>Bacteria</taxon>
        <taxon>Bacillati</taxon>
        <taxon>Actinomycetota</taxon>
        <taxon>Actinomycetes</taxon>
        <taxon>Pseudonocardiales</taxon>
        <taxon>Pseudonocardiaceae</taxon>
    </lineage>
</organism>